<reference evidence="1 2" key="1">
    <citation type="submission" date="2021-06" db="EMBL/GenBank/DDBJ databases">
        <authorList>
            <person name="Kallberg Y."/>
            <person name="Tangrot J."/>
            <person name="Rosling A."/>
        </authorList>
    </citation>
    <scope>NUCLEOTIDE SEQUENCE [LARGE SCALE GENOMIC DNA]</scope>
    <source>
        <strain evidence="1 2">120-4 pot B 10/14</strain>
    </source>
</reference>
<proteinExistence type="predicted"/>
<comment type="caution">
    <text evidence="1">The sequence shown here is derived from an EMBL/GenBank/DDBJ whole genome shotgun (WGS) entry which is preliminary data.</text>
</comment>
<protein>
    <submittedName>
        <fullName evidence="1">9349_t:CDS:1</fullName>
    </submittedName>
</protein>
<gene>
    <name evidence="1" type="ORF">GMARGA_LOCUS33844</name>
</gene>
<feature type="non-terminal residue" evidence="1">
    <location>
        <position position="142"/>
    </location>
</feature>
<dbReference type="Proteomes" id="UP000789901">
    <property type="component" value="Unassembled WGS sequence"/>
</dbReference>
<keyword evidence="2" id="KW-1185">Reference proteome</keyword>
<evidence type="ECO:0000313" key="2">
    <source>
        <dbReference type="Proteomes" id="UP000789901"/>
    </source>
</evidence>
<accession>A0ABN7WSD8</accession>
<sequence>RNLDKFDIAFAMKTLLSNHGNLKITRLQNQEPIIIISRGEIDYAQKIPPEYDIIRLHFSTVFVKYKSNVKDQFIQEIRNALSNPNDNEKTIGLREKFNEWGSFTVTNIIIDNARCEKLPVFNDALLSDFPKFETSKKDKDYE</sequence>
<dbReference type="EMBL" id="CAJVQB010057510">
    <property type="protein sequence ID" value="CAG8838182.1"/>
    <property type="molecule type" value="Genomic_DNA"/>
</dbReference>
<name>A0ABN7WSD8_GIGMA</name>
<evidence type="ECO:0000313" key="1">
    <source>
        <dbReference type="EMBL" id="CAG8838182.1"/>
    </source>
</evidence>
<feature type="non-terminal residue" evidence="1">
    <location>
        <position position="1"/>
    </location>
</feature>
<organism evidence="1 2">
    <name type="scientific">Gigaspora margarita</name>
    <dbReference type="NCBI Taxonomy" id="4874"/>
    <lineage>
        <taxon>Eukaryota</taxon>
        <taxon>Fungi</taxon>
        <taxon>Fungi incertae sedis</taxon>
        <taxon>Mucoromycota</taxon>
        <taxon>Glomeromycotina</taxon>
        <taxon>Glomeromycetes</taxon>
        <taxon>Diversisporales</taxon>
        <taxon>Gigasporaceae</taxon>
        <taxon>Gigaspora</taxon>
    </lineage>
</organism>